<proteinExistence type="evidence at transcript level"/>
<evidence type="ECO:0000313" key="1">
    <source>
        <dbReference type="EMBL" id="BAM18832.1"/>
    </source>
</evidence>
<organism evidence="1">
    <name type="scientific">Papilio xuthus</name>
    <name type="common">Asian swallowtail butterfly</name>
    <dbReference type="NCBI Taxonomy" id="66420"/>
    <lineage>
        <taxon>Eukaryota</taxon>
        <taxon>Metazoa</taxon>
        <taxon>Ecdysozoa</taxon>
        <taxon>Arthropoda</taxon>
        <taxon>Hexapoda</taxon>
        <taxon>Insecta</taxon>
        <taxon>Pterygota</taxon>
        <taxon>Neoptera</taxon>
        <taxon>Endopterygota</taxon>
        <taxon>Lepidoptera</taxon>
        <taxon>Glossata</taxon>
        <taxon>Ditrysia</taxon>
        <taxon>Papilionoidea</taxon>
        <taxon>Papilionidae</taxon>
        <taxon>Papilioninae</taxon>
        <taxon>Papilio</taxon>
    </lineage>
</organism>
<dbReference type="EMBL" id="AK402210">
    <property type="protein sequence ID" value="BAM18832.1"/>
    <property type="molecule type" value="mRNA"/>
</dbReference>
<accession>I4DLP2</accession>
<name>I4DLP2_PAPXU</name>
<reference evidence="1" key="1">
    <citation type="journal article" date="2012" name="BMC Biol.">
        <title>Comprehensive microarray-based analysis for stage-specific larval camouflage pattern-associated genes in the swallowtail butterfly, Papilio xuthus.</title>
        <authorList>
            <person name="Futahashi R."/>
            <person name="Shirataki H."/>
            <person name="Narita T."/>
            <person name="Mita K."/>
            <person name="Fujiwara H."/>
        </authorList>
    </citation>
    <scope>NUCLEOTIDE SEQUENCE</scope>
    <source>
        <tissue evidence="1">Epidermis</tissue>
    </source>
</reference>
<sequence>MLDNKWMSCVVYKRLIKNILSYFYHKKMIKKQMQHFSHQQMINCVMSDNQ</sequence>
<protein>
    <submittedName>
        <fullName evidence="1">Uncharacterized protein</fullName>
    </submittedName>
</protein>
<dbReference type="AlphaFoldDB" id="I4DLP2"/>